<reference evidence="2 3" key="1">
    <citation type="submission" date="2019-03" db="EMBL/GenBank/DDBJ databases">
        <title>Nematode-trapping fungi genome.</title>
        <authorList>
            <person name="Vidal-Diez De Ulzurrun G."/>
        </authorList>
    </citation>
    <scope>NUCLEOTIDE SEQUENCE [LARGE SCALE GENOMIC DNA]</scope>
    <source>
        <strain evidence="2 3">TWF154</strain>
    </source>
</reference>
<gene>
    <name evidence="2" type="ORF">EYR41_004837</name>
</gene>
<evidence type="ECO:0000313" key="2">
    <source>
        <dbReference type="EMBL" id="TGJ68751.1"/>
    </source>
</evidence>
<dbReference type="AlphaFoldDB" id="A0A8H2E1J3"/>
<dbReference type="GO" id="GO:0005737">
    <property type="term" value="C:cytoplasm"/>
    <property type="evidence" value="ECO:0007669"/>
    <property type="project" value="TreeGrafter"/>
</dbReference>
<dbReference type="Proteomes" id="UP000297595">
    <property type="component" value="Unassembled WGS sequence"/>
</dbReference>
<comment type="caution">
    <text evidence="2">The sequence shown here is derived from an EMBL/GenBank/DDBJ whole genome shotgun (WGS) entry which is preliminary data.</text>
</comment>
<evidence type="ECO:0000313" key="3">
    <source>
        <dbReference type="Proteomes" id="UP000297595"/>
    </source>
</evidence>
<evidence type="ECO:0008006" key="4">
    <source>
        <dbReference type="Google" id="ProtNLM"/>
    </source>
</evidence>
<dbReference type="SMART" id="SM00855">
    <property type="entry name" value="PGAM"/>
    <property type="match status" value="1"/>
</dbReference>
<dbReference type="InterPro" id="IPR050275">
    <property type="entry name" value="PGM_Phosphatase"/>
</dbReference>
<feature type="region of interest" description="Disordered" evidence="1">
    <location>
        <begin position="270"/>
        <end position="292"/>
    </location>
</feature>
<dbReference type="EMBL" id="SOZJ01000003">
    <property type="protein sequence ID" value="TGJ68751.1"/>
    <property type="molecule type" value="Genomic_DNA"/>
</dbReference>
<name>A0A8H2E1J3_ORBOL</name>
<proteinExistence type="predicted"/>
<dbReference type="CDD" id="cd07067">
    <property type="entry name" value="HP_PGM_like"/>
    <property type="match status" value="1"/>
</dbReference>
<dbReference type="InterPro" id="IPR001345">
    <property type="entry name" value="PG/BPGM_mutase_AS"/>
</dbReference>
<protein>
    <recommendedName>
        <fullName evidence="4">Phosphoglycerate mutase-like protein</fullName>
    </recommendedName>
</protein>
<dbReference type="Pfam" id="PF00300">
    <property type="entry name" value="His_Phos_1"/>
    <property type="match status" value="1"/>
</dbReference>
<sequence length="292" mass="32881">MPGDSSIRDQSTEQNLPSLTSYPLLTMAPNTKVILIRHGQATHNLEDDFQQPDPRLTELGKEQCVKGLRDAFAAGEWEDFQDLELIVVSPLFRTLETAFLAFGKEFRDKKVPFVVLPEFQETSPNPCDTGSSVESLKAAFPSLDFSNCERHDWLTKSHGFYTRTNLGVRATCARKWLFERPEKVIAVVTHSGFLRWLTPQDFPFVENRDKYRNCEYRGYTFAQTTSDDGEGSPFKLVEEHWSVELRKAKRAGEVETPVLTADPSETVAEAIAPPSQGGDGAFDDPEQPTIVF</sequence>
<dbReference type="PROSITE" id="PS00175">
    <property type="entry name" value="PG_MUTASE"/>
    <property type="match status" value="1"/>
</dbReference>
<dbReference type="InterPro" id="IPR029033">
    <property type="entry name" value="His_PPase_superfam"/>
</dbReference>
<dbReference type="InterPro" id="IPR013078">
    <property type="entry name" value="His_Pase_superF_clade-1"/>
</dbReference>
<dbReference type="PANTHER" id="PTHR48100">
    <property type="entry name" value="BROAD-SPECIFICITY PHOSPHATASE YOR283W-RELATED"/>
    <property type="match status" value="1"/>
</dbReference>
<organism evidence="2 3">
    <name type="scientific">Orbilia oligospora</name>
    <name type="common">Nematode-trapping fungus</name>
    <name type="synonym">Arthrobotrys oligospora</name>
    <dbReference type="NCBI Taxonomy" id="2813651"/>
    <lineage>
        <taxon>Eukaryota</taxon>
        <taxon>Fungi</taxon>
        <taxon>Dikarya</taxon>
        <taxon>Ascomycota</taxon>
        <taxon>Pezizomycotina</taxon>
        <taxon>Orbiliomycetes</taxon>
        <taxon>Orbiliales</taxon>
        <taxon>Orbiliaceae</taxon>
        <taxon>Orbilia</taxon>
    </lineage>
</organism>
<dbReference type="GO" id="GO:0016791">
    <property type="term" value="F:phosphatase activity"/>
    <property type="evidence" value="ECO:0007669"/>
    <property type="project" value="TreeGrafter"/>
</dbReference>
<evidence type="ECO:0000256" key="1">
    <source>
        <dbReference type="SAM" id="MobiDB-lite"/>
    </source>
</evidence>
<accession>A0A8H2E1J3</accession>
<dbReference type="SUPFAM" id="SSF53254">
    <property type="entry name" value="Phosphoglycerate mutase-like"/>
    <property type="match status" value="1"/>
</dbReference>
<dbReference type="PANTHER" id="PTHR48100:SF54">
    <property type="entry name" value="PHOSPHATASE SPAC5H10.03-RELATED"/>
    <property type="match status" value="1"/>
</dbReference>
<dbReference type="Gene3D" id="3.40.50.1240">
    <property type="entry name" value="Phosphoglycerate mutase-like"/>
    <property type="match status" value="1"/>
</dbReference>